<dbReference type="AlphaFoldDB" id="A0A3N6SK45"/>
<dbReference type="SUPFAM" id="SSF49401">
    <property type="entry name" value="Bacterial adhesins"/>
    <property type="match status" value="1"/>
</dbReference>
<keyword evidence="4" id="KW-0281">Fimbrium</keyword>
<sequence>MNFLNFKKVVILSLIAGFSSSAATANDGTISFTGSISDTTCIISGGDDTQLNQGADFTVTLPTVSTTALNAANKYAGDTKFYINLSGENCTDDKIANVIFERAQSTNIDSTTGFLKNTVATTAGGAGNVYIRILNKDATPLNLSLQNTSHQPVTIKDNTASFQYWAQYASVSGAGTAGKVASDLVYSVTYQ</sequence>
<accession>A0A3N6SK45</accession>
<reference evidence="7 8" key="1">
    <citation type="submission" date="2018-10" db="EMBL/GenBank/DDBJ databases">
        <title>Draft genome sequence for the type isolate of Erwinia psidii, agent causal of bacterial blight in guava (Psidium guajava) and wilt and die-back of Eucalyptus spp.</title>
        <authorList>
            <person name="Hermenegildo P.S."/>
            <person name="Santos S.A."/>
            <person name="Guimaraes L.M.S."/>
            <person name="Vidigal P.M.P."/>
            <person name="Pereira I.C."/>
            <person name="Badel J.L."/>
            <person name="Alfenas-Zerbini P."/>
            <person name="Ferreira M.A.S.V."/>
            <person name="Alfenas A.C."/>
        </authorList>
    </citation>
    <scope>NUCLEOTIDE SEQUENCE [LARGE SCALE GENOMIC DNA]</scope>
    <source>
        <strain evidence="7 8">IBSBF 435</strain>
    </source>
</reference>
<feature type="chain" id="PRO_5018190051" evidence="5">
    <location>
        <begin position="26"/>
        <end position="191"/>
    </location>
</feature>
<dbReference type="GO" id="GO:0009289">
    <property type="term" value="C:pilus"/>
    <property type="evidence" value="ECO:0007669"/>
    <property type="project" value="UniProtKB-SubCell"/>
</dbReference>
<keyword evidence="8" id="KW-1185">Reference proteome</keyword>
<evidence type="ECO:0000256" key="4">
    <source>
        <dbReference type="ARBA" id="ARBA00023263"/>
    </source>
</evidence>
<feature type="signal peptide" evidence="5">
    <location>
        <begin position="1"/>
        <end position="25"/>
    </location>
</feature>
<dbReference type="Proteomes" id="UP000279457">
    <property type="component" value="Unassembled WGS sequence"/>
</dbReference>
<proteinExistence type="inferred from homology"/>
<dbReference type="InterPro" id="IPR036937">
    <property type="entry name" value="Adhesion_dom_fimbrial_sf"/>
</dbReference>
<dbReference type="Pfam" id="PF00419">
    <property type="entry name" value="Fimbrial"/>
    <property type="match status" value="1"/>
</dbReference>
<dbReference type="GO" id="GO:0043709">
    <property type="term" value="P:cell adhesion involved in single-species biofilm formation"/>
    <property type="evidence" value="ECO:0007669"/>
    <property type="project" value="TreeGrafter"/>
</dbReference>
<dbReference type="PANTHER" id="PTHR33420">
    <property type="entry name" value="FIMBRIAL SUBUNIT ELFA-RELATED"/>
    <property type="match status" value="1"/>
</dbReference>
<dbReference type="InterPro" id="IPR008966">
    <property type="entry name" value="Adhesion_dom_sf"/>
</dbReference>
<dbReference type="RefSeq" id="WP_124233339.1">
    <property type="nucleotide sequence ID" value="NZ_RHHM01000008.1"/>
</dbReference>
<gene>
    <name evidence="7" type="ORF">EB241_11930</name>
</gene>
<evidence type="ECO:0000256" key="5">
    <source>
        <dbReference type="SAM" id="SignalP"/>
    </source>
</evidence>
<dbReference type="InterPro" id="IPR000259">
    <property type="entry name" value="Adhesion_dom_fimbrial"/>
</dbReference>
<feature type="domain" description="Fimbrial-type adhesion" evidence="6">
    <location>
        <begin position="30"/>
        <end position="191"/>
    </location>
</feature>
<comment type="similarity">
    <text evidence="2">Belongs to the fimbrial protein family.</text>
</comment>
<dbReference type="PANTHER" id="PTHR33420:SF3">
    <property type="entry name" value="FIMBRIAL SUBUNIT ELFA"/>
    <property type="match status" value="1"/>
</dbReference>
<protein>
    <submittedName>
        <fullName evidence="7">Type 1 fimbrial protein</fullName>
    </submittedName>
</protein>
<evidence type="ECO:0000313" key="8">
    <source>
        <dbReference type="Proteomes" id="UP000279457"/>
    </source>
</evidence>
<evidence type="ECO:0000313" key="7">
    <source>
        <dbReference type="EMBL" id="RQM37986.1"/>
    </source>
</evidence>
<keyword evidence="3 5" id="KW-0732">Signal</keyword>
<evidence type="ECO:0000256" key="1">
    <source>
        <dbReference type="ARBA" id="ARBA00004561"/>
    </source>
</evidence>
<evidence type="ECO:0000256" key="3">
    <source>
        <dbReference type="ARBA" id="ARBA00022729"/>
    </source>
</evidence>
<dbReference type="Gene3D" id="2.60.40.1090">
    <property type="entry name" value="Fimbrial-type adhesion domain"/>
    <property type="match status" value="1"/>
</dbReference>
<dbReference type="EMBL" id="RHHM01000008">
    <property type="protein sequence ID" value="RQM37986.1"/>
    <property type="molecule type" value="Genomic_DNA"/>
</dbReference>
<organism evidence="7 8">
    <name type="scientific">Erwinia psidii</name>
    <dbReference type="NCBI Taxonomy" id="69224"/>
    <lineage>
        <taxon>Bacteria</taxon>
        <taxon>Pseudomonadati</taxon>
        <taxon>Pseudomonadota</taxon>
        <taxon>Gammaproteobacteria</taxon>
        <taxon>Enterobacterales</taxon>
        <taxon>Erwiniaceae</taxon>
        <taxon>Erwinia</taxon>
    </lineage>
</organism>
<comment type="subcellular location">
    <subcellularLocation>
        <location evidence="1">Fimbrium</location>
    </subcellularLocation>
</comment>
<evidence type="ECO:0000256" key="2">
    <source>
        <dbReference type="ARBA" id="ARBA00006671"/>
    </source>
</evidence>
<name>A0A3N6SK45_9GAMM</name>
<dbReference type="InterPro" id="IPR050263">
    <property type="entry name" value="Bact_Fimbrial_Adh_Pro"/>
</dbReference>
<evidence type="ECO:0000259" key="6">
    <source>
        <dbReference type="Pfam" id="PF00419"/>
    </source>
</evidence>
<dbReference type="OrthoDB" id="8656135at2"/>
<comment type="caution">
    <text evidence="7">The sequence shown here is derived from an EMBL/GenBank/DDBJ whole genome shotgun (WGS) entry which is preliminary data.</text>
</comment>